<dbReference type="GO" id="GO:0015188">
    <property type="term" value="F:L-isoleucine transmembrane transporter activity"/>
    <property type="evidence" value="ECO:0007669"/>
    <property type="project" value="TreeGrafter"/>
</dbReference>
<evidence type="ECO:0000313" key="11">
    <source>
        <dbReference type="Proteomes" id="UP000474676"/>
    </source>
</evidence>
<keyword evidence="4" id="KW-1003">Cell membrane</keyword>
<dbReference type="Pfam" id="PF05525">
    <property type="entry name" value="Branch_AA_trans"/>
    <property type="match status" value="1"/>
</dbReference>
<dbReference type="GO" id="GO:0005886">
    <property type="term" value="C:plasma membrane"/>
    <property type="evidence" value="ECO:0007669"/>
    <property type="project" value="UniProtKB-SubCell"/>
</dbReference>
<dbReference type="GO" id="GO:0005304">
    <property type="term" value="F:L-valine transmembrane transporter activity"/>
    <property type="evidence" value="ECO:0007669"/>
    <property type="project" value="TreeGrafter"/>
</dbReference>
<evidence type="ECO:0000256" key="3">
    <source>
        <dbReference type="ARBA" id="ARBA00022448"/>
    </source>
</evidence>
<feature type="transmembrane region" description="Helical" evidence="9">
    <location>
        <begin position="231"/>
        <end position="251"/>
    </location>
</feature>
<evidence type="ECO:0000256" key="5">
    <source>
        <dbReference type="ARBA" id="ARBA00022692"/>
    </source>
</evidence>
<dbReference type="EMBL" id="VUMZ01000007">
    <property type="protein sequence ID" value="MST52330.1"/>
    <property type="molecule type" value="Genomic_DNA"/>
</dbReference>
<keyword evidence="6 9" id="KW-0029">Amino-acid transport</keyword>
<sequence length="468" mass="50585">MKMKQRMKDVVVVGFAMFAIFFGSGNLIFPPYIGLQSGAQIFPAIIGLALSGILFPMLAVASVGNVGNTLEDMMKHVTPWWHRLFMALGILIVCFGTVPRCGGVAFEAGFEGIFGKIPVAGRVAFLFVFFAVAYYFAMNKSNVIDKIGNYLTPVLLITLLIVIVLAIVNPVDSIHGGVMSSPGESFINAFKTGYNTGDIGTGILVAGLFIETFRQKGYREKVETRRMMFGIIATGFILLFIIYAGLAYLGAQGTSIYRLDVDTTFLLTSLVKRLAGYGGLVVLSLAVIFATLTTAIGMIATVGEWIEDWSRGKLPYTKAALMLTVIMFLVSSSGVANVLIISGPLFTLLFPMCVVMTFLGLFRKFVPNDGAWKGAVIVSFVMAFFDALNVAKASGLIRMNLDVMNRFLGMIPFASSGFAWLIPSVAGFVIGAVIYKILGKESLPYAADEKAGECATSAEYRDDTSVEF</sequence>
<dbReference type="Proteomes" id="UP000474676">
    <property type="component" value="Unassembled WGS sequence"/>
</dbReference>
<dbReference type="AlphaFoldDB" id="A0A6L5Y6L1"/>
<keyword evidence="3 9" id="KW-0813">Transport</keyword>
<dbReference type="RefSeq" id="WP_154574726.1">
    <property type="nucleotide sequence ID" value="NZ_VUMZ01000007.1"/>
</dbReference>
<evidence type="ECO:0000313" key="10">
    <source>
        <dbReference type="EMBL" id="MST52330.1"/>
    </source>
</evidence>
<dbReference type="InterPro" id="IPR004685">
    <property type="entry name" value="Brnchd-chn_aa_trnsp_Livcs"/>
</dbReference>
<comment type="function">
    <text evidence="9">Component of the transport system for branched-chain amino acids.</text>
</comment>
<protein>
    <recommendedName>
        <fullName evidence="9">Branched-chain amino acid transport system carrier protein</fullName>
    </recommendedName>
</protein>
<evidence type="ECO:0000256" key="7">
    <source>
        <dbReference type="ARBA" id="ARBA00022989"/>
    </source>
</evidence>
<feature type="transmembrane region" description="Helical" evidence="9">
    <location>
        <begin position="320"/>
        <end position="339"/>
    </location>
</feature>
<comment type="caution">
    <text evidence="10">The sequence shown here is derived from an EMBL/GenBank/DDBJ whole genome shotgun (WGS) entry which is preliminary data.</text>
</comment>
<evidence type="ECO:0000256" key="2">
    <source>
        <dbReference type="ARBA" id="ARBA00008540"/>
    </source>
</evidence>
<accession>A0A6L5Y6L1</accession>
<evidence type="ECO:0000256" key="8">
    <source>
        <dbReference type="ARBA" id="ARBA00023136"/>
    </source>
</evidence>
<keyword evidence="7 9" id="KW-1133">Transmembrane helix</keyword>
<feature type="transmembrane region" description="Helical" evidence="9">
    <location>
        <begin position="189"/>
        <end position="210"/>
    </location>
</feature>
<proteinExistence type="inferred from homology"/>
<feature type="transmembrane region" description="Helical" evidence="9">
    <location>
        <begin position="150"/>
        <end position="169"/>
    </location>
</feature>
<dbReference type="PANTHER" id="PTHR30588:SF0">
    <property type="entry name" value="BRANCHED-CHAIN AMINO ACID PERMEASE BRNQ"/>
    <property type="match status" value="1"/>
</dbReference>
<feature type="transmembrane region" description="Helical" evidence="9">
    <location>
        <begin position="12"/>
        <end position="29"/>
    </location>
</feature>
<dbReference type="PANTHER" id="PTHR30588">
    <property type="entry name" value="BRANCHED-CHAIN AMINO ACID TRANSPORT SYSTEM 2 CARRIER PROTEIN"/>
    <property type="match status" value="1"/>
</dbReference>
<feature type="transmembrane region" description="Helical" evidence="9">
    <location>
        <begin position="80"/>
        <end position="99"/>
    </location>
</feature>
<gene>
    <name evidence="10" type="ORF">FYJ64_08415</name>
</gene>
<dbReference type="GO" id="GO:0015820">
    <property type="term" value="P:L-leucine transport"/>
    <property type="evidence" value="ECO:0007669"/>
    <property type="project" value="TreeGrafter"/>
</dbReference>
<keyword evidence="8 9" id="KW-0472">Membrane</keyword>
<keyword evidence="5 9" id="KW-0812">Transmembrane</keyword>
<feature type="transmembrane region" description="Helical" evidence="9">
    <location>
        <begin position="274"/>
        <end position="299"/>
    </location>
</feature>
<comment type="subcellular location">
    <subcellularLocation>
        <location evidence="1 9">Cell membrane</location>
        <topology evidence="1 9">Multi-pass membrane protein</topology>
    </subcellularLocation>
</comment>
<evidence type="ECO:0000256" key="6">
    <source>
        <dbReference type="ARBA" id="ARBA00022970"/>
    </source>
</evidence>
<evidence type="ECO:0000256" key="1">
    <source>
        <dbReference type="ARBA" id="ARBA00004651"/>
    </source>
</evidence>
<dbReference type="GeneID" id="303115350"/>
<dbReference type="GO" id="GO:0015818">
    <property type="term" value="P:isoleucine transport"/>
    <property type="evidence" value="ECO:0007669"/>
    <property type="project" value="TreeGrafter"/>
</dbReference>
<dbReference type="GO" id="GO:0015190">
    <property type="term" value="F:L-leucine transmembrane transporter activity"/>
    <property type="evidence" value="ECO:0007669"/>
    <property type="project" value="TreeGrafter"/>
</dbReference>
<evidence type="ECO:0000256" key="9">
    <source>
        <dbReference type="RuleBase" id="RU362122"/>
    </source>
</evidence>
<feature type="transmembrane region" description="Helical" evidence="9">
    <location>
        <begin position="41"/>
        <end position="68"/>
    </location>
</feature>
<comment type="similarity">
    <text evidence="2 9">Belongs to the branched chain amino acid transporter family.</text>
</comment>
<feature type="transmembrane region" description="Helical" evidence="9">
    <location>
        <begin position="345"/>
        <end position="362"/>
    </location>
</feature>
<organism evidence="10 11">
    <name type="scientific">Hornefia butyriciproducens</name>
    <dbReference type="NCBI Taxonomy" id="2652293"/>
    <lineage>
        <taxon>Bacteria</taxon>
        <taxon>Bacillati</taxon>
        <taxon>Bacillota</taxon>
        <taxon>Clostridia</taxon>
        <taxon>Peptostreptococcales</taxon>
        <taxon>Anaerovoracaceae</taxon>
        <taxon>Hornefia</taxon>
    </lineage>
</organism>
<reference evidence="10 11" key="1">
    <citation type="submission" date="2019-08" db="EMBL/GenBank/DDBJ databases">
        <title>In-depth cultivation of the pig gut microbiome towards novel bacterial diversity and tailored functional studies.</title>
        <authorList>
            <person name="Wylensek D."/>
            <person name="Hitch T.C.A."/>
            <person name="Clavel T."/>
        </authorList>
    </citation>
    <scope>NUCLEOTIDE SEQUENCE [LARGE SCALE GENOMIC DNA]</scope>
    <source>
        <strain evidence="10 11">WCA-MUC-591-APC-3H</strain>
    </source>
</reference>
<feature type="transmembrane region" description="Helical" evidence="9">
    <location>
        <begin position="374"/>
        <end position="397"/>
    </location>
</feature>
<keyword evidence="11" id="KW-1185">Reference proteome</keyword>
<name>A0A6L5Y6L1_9FIRM</name>
<feature type="transmembrane region" description="Helical" evidence="9">
    <location>
        <begin position="119"/>
        <end position="138"/>
    </location>
</feature>
<evidence type="ECO:0000256" key="4">
    <source>
        <dbReference type="ARBA" id="ARBA00022475"/>
    </source>
</evidence>
<feature type="transmembrane region" description="Helical" evidence="9">
    <location>
        <begin position="417"/>
        <end position="438"/>
    </location>
</feature>